<proteinExistence type="predicted"/>
<name>A0ACB8QAC1_9AGAM</name>
<keyword evidence="2" id="KW-1185">Reference proteome</keyword>
<sequence length="487" mass="54867">MSEVEGMDALSQEDRPFGQGISLWGNMPAVDILCLDRNEGRTGSSDRNIAFVASGDLRNVVRTVNGLSEDYTGRTRILMNDHDGFVTIRNVMLFLILGQIPDKRRAVDIAVHFWYSAFLPADYEAEIFAIVDGLCASWSGGTVHIRLTETTKLSCDISPGCYELLKMCRDSVYTCDHAAHEIEKIRFAPSRVDYLHKEFYPLSPSHRLSFFHFRKSGILLPCAAPTERFTSPNRFLFLPSGDWILSDGSNPLEAWDIPTFTEVGAAHGARSEDLYGCLYFYLTEELVKFATRLTRIKLDIAVHNEDAIQLAASLPPGARFDRVDVSNIMDRSYVGIKPLVHAWGPRLSDSPHAALLGYFMNWRVFDDEAAAPSRNGYKRLLDRLLSENKVPPVREAATVYMEGPTAVYDNAHAFERYLKCEGMDACLATAGLRRRRTHRMTPHRLNAPLAGSPHDLPHFASAEDWYLNAYVGGALWTERFVEIERIH</sequence>
<evidence type="ECO:0000313" key="1">
    <source>
        <dbReference type="EMBL" id="KAI0028620.1"/>
    </source>
</evidence>
<evidence type="ECO:0000313" key="2">
    <source>
        <dbReference type="Proteomes" id="UP000814128"/>
    </source>
</evidence>
<reference evidence="1" key="1">
    <citation type="submission" date="2021-02" db="EMBL/GenBank/DDBJ databases">
        <authorList>
            <consortium name="DOE Joint Genome Institute"/>
            <person name="Ahrendt S."/>
            <person name="Looney B.P."/>
            <person name="Miyauchi S."/>
            <person name="Morin E."/>
            <person name="Drula E."/>
            <person name="Courty P.E."/>
            <person name="Chicoki N."/>
            <person name="Fauchery L."/>
            <person name="Kohler A."/>
            <person name="Kuo A."/>
            <person name="Labutti K."/>
            <person name="Pangilinan J."/>
            <person name="Lipzen A."/>
            <person name="Riley R."/>
            <person name="Andreopoulos W."/>
            <person name="He G."/>
            <person name="Johnson J."/>
            <person name="Barry K.W."/>
            <person name="Grigoriev I.V."/>
            <person name="Nagy L."/>
            <person name="Hibbett D."/>
            <person name="Henrissat B."/>
            <person name="Matheny P.B."/>
            <person name="Labbe J."/>
            <person name="Martin F."/>
        </authorList>
    </citation>
    <scope>NUCLEOTIDE SEQUENCE</scope>
    <source>
        <strain evidence="1">EC-137</strain>
    </source>
</reference>
<organism evidence="1 2">
    <name type="scientific">Vararia minispora EC-137</name>
    <dbReference type="NCBI Taxonomy" id="1314806"/>
    <lineage>
        <taxon>Eukaryota</taxon>
        <taxon>Fungi</taxon>
        <taxon>Dikarya</taxon>
        <taxon>Basidiomycota</taxon>
        <taxon>Agaricomycotina</taxon>
        <taxon>Agaricomycetes</taxon>
        <taxon>Russulales</taxon>
        <taxon>Lachnocladiaceae</taxon>
        <taxon>Vararia</taxon>
    </lineage>
</organism>
<dbReference type="EMBL" id="MU273736">
    <property type="protein sequence ID" value="KAI0028620.1"/>
    <property type="molecule type" value="Genomic_DNA"/>
</dbReference>
<protein>
    <submittedName>
        <fullName evidence="1">Uncharacterized protein</fullName>
    </submittedName>
</protein>
<dbReference type="Proteomes" id="UP000814128">
    <property type="component" value="Unassembled WGS sequence"/>
</dbReference>
<comment type="caution">
    <text evidence="1">The sequence shown here is derived from an EMBL/GenBank/DDBJ whole genome shotgun (WGS) entry which is preliminary data.</text>
</comment>
<accession>A0ACB8QAC1</accession>
<reference evidence="1" key="2">
    <citation type="journal article" date="2022" name="New Phytol.">
        <title>Evolutionary transition to the ectomycorrhizal habit in the genomes of a hyperdiverse lineage of mushroom-forming fungi.</title>
        <authorList>
            <person name="Looney B."/>
            <person name="Miyauchi S."/>
            <person name="Morin E."/>
            <person name="Drula E."/>
            <person name="Courty P.E."/>
            <person name="Kohler A."/>
            <person name="Kuo A."/>
            <person name="LaButti K."/>
            <person name="Pangilinan J."/>
            <person name="Lipzen A."/>
            <person name="Riley R."/>
            <person name="Andreopoulos W."/>
            <person name="He G."/>
            <person name="Johnson J."/>
            <person name="Nolan M."/>
            <person name="Tritt A."/>
            <person name="Barry K.W."/>
            <person name="Grigoriev I.V."/>
            <person name="Nagy L.G."/>
            <person name="Hibbett D."/>
            <person name="Henrissat B."/>
            <person name="Matheny P.B."/>
            <person name="Labbe J."/>
            <person name="Martin F.M."/>
        </authorList>
    </citation>
    <scope>NUCLEOTIDE SEQUENCE</scope>
    <source>
        <strain evidence="1">EC-137</strain>
    </source>
</reference>
<gene>
    <name evidence="1" type="ORF">K488DRAFT_89555</name>
</gene>